<name>A0A8H7GY05_9ASCO</name>
<protein>
    <submittedName>
        <fullName evidence="2">Uncharacterized protein</fullName>
    </submittedName>
</protein>
<evidence type="ECO:0000313" key="2">
    <source>
        <dbReference type="EMBL" id="KAF8004654.1"/>
    </source>
</evidence>
<dbReference type="EMBL" id="JACBPP010000001">
    <property type="protein sequence ID" value="KAF8004654.1"/>
    <property type="molecule type" value="Genomic_DNA"/>
</dbReference>
<feature type="chain" id="PRO_5034199845" evidence="1">
    <location>
        <begin position="20"/>
        <end position="245"/>
    </location>
</feature>
<accession>A0A8H7GY05</accession>
<dbReference type="AlphaFoldDB" id="A0A8H7GY05"/>
<keyword evidence="1" id="KW-0732">Signal</keyword>
<keyword evidence="3" id="KW-1185">Reference proteome</keyword>
<reference evidence="2" key="1">
    <citation type="submission" date="2020-10" db="EMBL/GenBank/DDBJ databases">
        <title>The Whole-Genome Sequence of Metschnikowia persimmonesis, a Novel Endophytic Yeast Species Isolated from Medicinal Plant Diospyros kaki Thumb.</title>
        <authorList>
            <person name="Rahmat E."/>
            <person name="Kang Y."/>
        </authorList>
    </citation>
    <scope>NUCLEOTIDE SEQUENCE</scope>
    <source>
        <strain evidence="2">KIOM G15050</strain>
    </source>
</reference>
<dbReference type="Proteomes" id="UP000649328">
    <property type="component" value="Unassembled WGS sequence"/>
</dbReference>
<evidence type="ECO:0000313" key="3">
    <source>
        <dbReference type="Proteomes" id="UP000649328"/>
    </source>
</evidence>
<comment type="caution">
    <text evidence="2">The sequence shown here is derived from an EMBL/GenBank/DDBJ whole genome shotgun (WGS) entry which is preliminary data.</text>
</comment>
<proteinExistence type="predicted"/>
<gene>
    <name evidence="2" type="ORF">HF325_000111</name>
</gene>
<sequence length="245" mass="27561">MKPQSAYIATAVLSSLVSAAVVAGKIDTTADIVTSMPGSSAEVTSHQSLTPPTYRAEHLAKRADRGPMFAGEAELLYFIDMPVSGTTFEWEEYLEDYEKTFEWTYKNALRKVGDEKHSALFDSRLRTARQMLDDLKAAAEGMKRLNGDNSPGAAELSRAYELSAIRWQLYKIEPVSKLRASTIREAKLLYDECYKVYNQFIALEDRSKQSEFEPLIQKTFAAIREVRTEVTHAENAQESDDKILA</sequence>
<dbReference type="OrthoDB" id="10294525at2759"/>
<feature type="signal peptide" evidence="1">
    <location>
        <begin position="1"/>
        <end position="19"/>
    </location>
</feature>
<evidence type="ECO:0000256" key="1">
    <source>
        <dbReference type="SAM" id="SignalP"/>
    </source>
</evidence>
<organism evidence="2 3">
    <name type="scientific">Metschnikowia pulcherrima</name>
    <dbReference type="NCBI Taxonomy" id="27326"/>
    <lineage>
        <taxon>Eukaryota</taxon>
        <taxon>Fungi</taxon>
        <taxon>Dikarya</taxon>
        <taxon>Ascomycota</taxon>
        <taxon>Saccharomycotina</taxon>
        <taxon>Pichiomycetes</taxon>
        <taxon>Metschnikowiaceae</taxon>
        <taxon>Metschnikowia</taxon>
    </lineage>
</organism>